<name>A0A4V6PWU1_9GAMM</name>
<dbReference type="InterPro" id="IPR035093">
    <property type="entry name" value="RelE/ParE_toxin_dom_sf"/>
</dbReference>
<keyword evidence="3" id="KW-1185">Reference proteome</keyword>
<proteinExistence type="predicted"/>
<dbReference type="Pfam" id="PF05016">
    <property type="entry name" value="ParE_toxin"/>
    <property type="match status" value="1"/>
</dbReference>
<accession>A0A4V6PWU1</accession>
<dbReference type="Gene3D" id="3.30.2310.20">
    <property type="entry name" value="RelE-like"/>
    <property type="match status" value="1"/>
</dbReference>
<sequence>MFYARHIVNSLIDRSVLLEEFPASGRVVPELGDETVRERLVYSYRLICQIRDNDIQVLALIHQRQHLDADDIPRSQ</sequence>
<evidence type="ECO:0000256" key="1">
    <source>
        <dbReference type="ARBA" id="ARBA00022649"/>
    </source>
</evidence>
<protein>
    <submittedName>
        <fullName evidence="2">ParE-like toxin of type II ParDE toxin-antitoxin system</fullName>
    </submittedName>
</protein>
<gene>
    <name evidence="2" type="ORF">EV696_101301</name>
</gene>
<evidence type="ECO:0000313" key="2">
    <source>
        <dbReference type="EMBL" id="TDQ51327.1"/>
    </source>
</evidence>
<dbReference type="Proteomes" id="UP000295375">
    <property type="component" value="Unassembled WGS sequence"/>
</dbReference>
<organism evidence="2 3">
    <name type="scientific">Permianibacter aggregans</name>
    <dbReference type="NCBI Taxonomy" id="1510150"/>
    <lineage>
        <taxon>Bacteria</taxon>
        <taxon>Pseudomonadati</taxon>
        <taxon>Pseudomonadota</taxon>
        <taxon>Gammaproteobacteria</taxon>
        <taxon>Pseudomonadales</taxon>
        <taxon>Pseudomonadaceae</taxon>
        <taxon>Permianibacter</taxon>
    </lineage>
</organism>
<comment type="caution">
    <text evidence="2">The sequence shown here is derived from an EMBL/GenBank/DDBJ whole genome shotgun (WGS) entry which is preliminary data.</text>
</comment>
<dbReference type="AlphaFoldDB" id="A0A4V6PWU1"/>
<dbReference type="EMBL" id="SNYM01000001">
    <property type="protein sequence ID" value="TDQ51327.1"/>
    <property type="molecule type" value="Genomic_DNA"/>
</dbReference>
<keyword evidence="1" id="KW-1277">Toxin-antitoxin system</keyword>
<evidence type="ECO:0000313" key="3">
    <source>
        <dbReference type="Proteomes" id="UP000295375"/>
    </source>
</evidence>
<dbReference type="InterPro" id="IPR007712">
    <property type="entry name" value="RelE/ParE_toxin"/>
</dbReference>
<reference evidence="2 3" key="1">
    <citation type="submission" date="2019-03" db="EMBL/GenBank/DDBJ databases">
        <title>Genomic Encyclopedia of Type Strains, Phase IV (KMG-IV): sequencing the most valuable type-strain genomes for metagenomic binning, comparative biology and taxonomic classification.</title>
        <authorList>
            <person name="Goeker M."/>
        </authorList>
    </citation>
    <scope>NUCLEOTIDE SEQUENCE [LARGE SCALE GENOMIC DNA]</scope>
    <source>
        <strain evidence="2 3">DSM 103792</strain>
    </source>
</reference>